<name>A0A0A2KF90_PENIT</name>
<dbReference type="GO" id="GO:0004694">
    <property type="term" value="F:eukaryotic translation initiation factor 2alpha kinase activity"/>
    <property type="evidence" value="ECO:0007669"/>
    <property type="project" value="TreeGrafter"/>
</dbReference>
<keyword evidence="3" id="KW-0418">Kinase</keyword>
<evidence type="ECO:0000259" key="8">
    <source>
        <dbReference type="PROSITE" id="PS50011"/>
    </source>
</evidence>
<proteinExistence type="inferred from homology"/>
<evidence type="ECO:0000256" key="2">
    <source>
        <dbReference type="ARBA" id="ARBA00022741"/>
    </source>
</evidence>
<feature type="region of interest" description="Disordered" evidence="7">
    <location>
        <begin position="1"/>
        <end position="66"/>
    </location>
</feature>
<dbReference type="PhylomeDB" id="A0A0A2KF90"/>
<evidence type="ECO:0000256" key="6">
    <source>
        <dbReference type="PROSITE-ProRule" id="PRU10141"/>
    </source>
</evidence>
<feature type="compositionally biased region" description="Low complexity" evidence="7">
    <location>
        <begin position="815"/>
        <end position="826"/>
    </location>
</feature>
<dbReference type="PROSITE" id="PS50011">
    <property type="entry name" value="PROTEIN_KINASE_DOM"/>
    <property type="match status" value="1"/>
</dbReference>
<dbReference type="GO" id="GO:0016627">
    <property type="term" value="F:oxidoreductase activity, acting on the CH-CH group of donors"/>
    <property type="evidence" value="ECO:0007669"/>
    <property type="project" value="InterPro"/>
</dbReference>
<evidence type="ECO:0000256" key="5">
    <source>
        <dbReference type="ARBA" id="ARBA00037982"/>
    </source>
</evidence>
<protein>
    <submittedName>
        <fullName evidence="9">Acyl-CoA dehydrogenase/oxidase</fullName>
    </submittedName>
</protein>
<keyword evidence="10" id="KW-1185">Reference proteome</keyword>
<dbReference type="InterPro" id="IPR050339">
    <property type="entry name" value="CC_SR_Kinase"/>
</dbReference>
<evidence type="ECO:0000256" key="4">
    <source>
        <dbReference type="ARBA" id="ARBA00022840"/>
    </source>
</evidence>
<sequence>MFRSAAEIPSDSDSNSDSEASQIQESGSSTPRRAAENKSRSPKKDKTKHIPKESSSADADSSISFGDRSTLPQDLAGLNVDQHANIMTAALLEFYCQSRAADILNAQRGSNKPFSRHSPEAQYLGKKLYKFKSQFLSSHGILSDGIDREEMGASRQSYRDNLDLLSISALEEMNFHEPDARSPVIGSGEDRALITKPSTRRTSIEDMESPTLFRRNTEPPSSFRKQLPPAKKVDFLPTVPHGPMNFPSPSIPLFGSSPVGVPLFHSPTAPPYNQLSRYSVEFQELKILGRGSFGEVYHVTNHIDGQDYAVKKIPLSQRRLEQLQFGGQNQLEVIMKEIRTLARLEHTNIVRYYGAWVEQAHHSHPPSAEYHPSHADYDKSQNNVPSPDSPNDSSMGIVFGYSENSSSLPEDHSFTESVNRWDSHGTASSHQSKKSSRNGLDEEDDDIESIPRTFDGNTSVGQTSTFGDTDDIFTDGLSQDQSKLQVQPRYRPGHQPPAVILHIQMSLHPISLGAYLNPQAAPKYDDSSFARRHCFHLLPSLKLVMDIVSGVEYLHSKGIVHRDLKPANIFLCAPENSTEDICLACSSGEASPTRFCRPRIGDFGLVADISHINETSQGTMTPYREGPKIQRVVGTEFYRPPANLSATPSDPSSPVDYFDEYKIDEKLDVYALGVILFETVYRLNTKMERQFVLSDLTRGSGQDPSERTIFPADFASKIDYGSIVLDDGISVADSLMTCIKRMLEPRSEKRWKCQDVKEHLQAMKKAVRRFEETQIEPLLPQLDIRNPYYTELHQSLSAAVGEYTDTCISSPPTPQSGKKQSKSPKPTGGPGRSGISLIPLATAGVTRRRMHNSGVNTSSSTSIEFEDVWVPVENLSGQENNRFPLIISNFNPERYPLRVHPCDSPESVPKMPTTTPSTARHLGLH</sequence>
<dbReference type="HOGENOM" id="CLU_018993_0_0_1"/>
<dbReference type="SUPFAM" id="SSF56112">
    <property type="entry name" value="Protein kinase-like (PK-like)"/>
    <property type="match status" value="1"/>
</dbReference>
<feature type="domain" description="Protein kinase" evidence="8">
    <location>
        <begin position="282"/>
        <end position="762"/>
    </location>
</feature>
<dbReference type="Gene3D" id="3.30.200.20">
    <property type="entry name" value="Phosphorylase Kinase, domain 1"/>
    <property type="match status" value="1"/>
</dbReference>
<feature type="region of interest" description="Disordered" evidence="7">
    <location>
        <begin position="363"/>
        <end position="474"/>
    </location>
</feature>
<evidence type="ECO:0000256" key="3">
    <source>
        <dbReference type="ARBA" id="ARBA00022777"/>
    </source>
</evidence>
<comment type="caution">
    <text evidence="9">The sequence shown here is derived from an EMBL/GenBank/DDBJ whole genome shotgun (WGS) entry which is preliminary data.</text>
</comment>
<comment type="similarity">
    <text evidence="5">Belongs to the protein kinase superfamily. Ser/Thr protein kinase family. GCN2 subfamily.</text>
</comment>
<dbReference type="Proteomes" id="UP000030104">
    <property type="component" value="Unassembled WGS sequence"/>
</dbReference>
<gene>
    <name evidence="9" type="ORF">PITC_018690</name>
</gene>
<dbReference type="OMA" id="YGAWVEQ"/>
<dbReference type="InterPro" id="IPR008271">
    <property type="entry name" value="Ser/Thr_kinase_AS"/>
</dbReference>
<accession>A0A0A2KF90</accession>
<reference evidence="9 10" key="1">
    <citation type="journal article" date="2015" name="Mol. Plant Microbe Interact.">
        <title>Genome, transcriptome, and functional analyses of Penicillium expansum provide new insights into secondary metabolism and pathogenicity.</title>
        <authorList>
            <person name="Ballester A.R."/>
            <person name="Marcet-Houben M."/>
            <person name="Levin E."/>
            <person name="Sela N."/>
            <person name="Selma-Lazaro C."/>
            <person name="Carmona L."/>
            <person name="Wisniewski M."/>
            <person name="Droby S."/>
            <person name="Gonzalez-Candelas L."/>
            <person name="Gabaldon T."/>
        </authorList>
    </citation>
    <scope>NUCLEOTIDE SEQUENCE [LARGE SCALE GENOMIC DNA]</scope>
    <source>
        <strain evidence="9 10">PHI-1</strain>
    </source>
</reference>
<feature type="region of interest" description="Disordered" evidence="7">
    <location>
        <begin position="901"/>
        <end position="925"/>
    </location>
</feature>
<feature type="region of interest" description="Disordered" evidence="7">
    <location>
        <begin position="805"/>
        <end position="836"/>
    </location>
</feature>
<feature type="compositionally biased region" description="Polar residues" evidence="7">
    <location>
        <begin position="19"/>
        <end position="31"/>
    </location>
</feature>
<dbReference type="InterPro" id="IPR046373">
    <property type="entry name" value="Acyl-CoA_Oxase/DH_mid-dom_sf"/>
</dbReference>
<dbReference type="FunFam" id="3.30.200.20:FF:000787">
    <property type="entry name" value="Protein kinase, putative (AFU_orthologue AFUA_2G16620)"/>
    <property type="match status" value="1"/>
</dbReference>
<dbReference type="SMART" id="SM00220">
    <property type="entry name" value="S_TKc"/>
    <property type="match status" value="1"/>
</dbReference>
<feature type="binding site" evidence="6">
    <location>
        <position position="312"/>
    </location>
    <ligand>
        <name>ATP</name>
        <dbReference type="ChEBI" id="CHEBI:30616"/>
    </ligand>
</feature>
<evidence type="ECO:0000313" key="10">
    <source>
        <dbReference type="Proteomes" id="UP000030104"/>
    </source>
</evidence>
<dbReference type="Pfam" id="PF00069">
    <property type="entry name" value="Pkinase"/>
    <property type="match status" value="2"/>
</dbReference>
<dbReference type="SUPFAM" id="SSF56645">
    <property type="entry name" value="Acyl-CoA dehydrogenase NM domain-like"/>
    <property type="match status" value="1"/>
</dbReference>
<feature type="region of interest" description="Disordered" evidence="7">
    <location>
        <begin position="179"/>
        <end position="229"/>
    </location>
</feature>
<evidence type="ECO:0000256" key="7">
    <source>
        <dbReference type="SAM" id="MobiDB-lite"/>
    </source>
</evidence>
<evidence type="ECO:0000313" key="9">
    <source>
        <dbReference type="EMBL" id="KGO65551.1"/>
    </source>
</evidence>
<evidence type="ECO:0000256" key="1">
    <source>
        <dbReference type="ARBA" id="ARBA00022679"/>
    </source>
</evidence>
<dbReference type="PROSITE" id="PS00108">
    <property type="entry name" value="PROTEIN_KINASE_ST"/>
    <property type="match status" value="1"/>
</dbReference>
<dbReference type="OrthoDB" id="1405469at2759"/>
<dbReference type="GO" id="GO:0005829">
    <property type="term" value="C:cytosol"/>
    <property type="evidence" value="ECO:0007669"/>
    <property type="project" value="TreeGrafter"/>
</dbReference>
<dbReference type="PROSITE" id="PS00107">
    <property type="entry name" value="PROTEIN_KINASE_ATP"/>
    <property type="match status" value="1"/>
</dbReference>
<dbReference type="Gene3D" id="2.40.110.10">
    <property type="entry name" value="Butyryl-CoA Dehydrogenase, subunit A, domain 2"/>
    <property type="match status" value="1"/>
</dbReference>
<dbReference type="Gene3D" id="1.10.510.10">
    <property type="entry name" value="Transferase(Phosphotransferase) domain 1"/>
    <property type="match status" value="1"/>
</dbReference>
<dbReference type="InterPro" id="IPR017441">
    <property type="entry name" value="Protein_kinase_ATP_BS"/>
</dbReference>
<keyword evidence="4 6" id="KW-0067">ATP-binding</keyword>
<dbReference type="GO" id="GO:0005524">
    <property type="term" value="F:ATP binding"/>
    <property type="evidence" value="ECO:0007669"/>
    <property type="project" value="UniProtKB-UniRule"/>
</dbReference>
<dbReference type="GO" id="GO:0005634">
    <property type="term" value="C:nucleus"/>
    <property type="evidence" value="ECO:0007669"/>
    <property type="project" value="TreeGrafter"/>
</dbReference>
<dbReference type="AlphaFoldDB" id="A0A0A2KF90"/>
<keyword evidence="2 6" id="KW-0547">Nucleotide-binding</keyword>
<dbReference type="InterPro" id="IPR009100">
    <property type="entry name" value="AcylCoA_DH/oxidase_NM_dom_sf"/>
</dbReference>
<dbReference type="InterPro" id="IPR000719">
    <property type="entry name" value="Prot_kinase_dom"/>
</dbReference>
<dbReference type="GO" id="GO:1990625">
    <property type="term" value="P:negative regulation of cytoplasmic translational initiation in response to stress"/>
    <property type="evidence" value="ECO:0007669"/>
    <property type="project" value="TreeGrafter"/>
</dbReference>
<organism evidence="9 10">
    <name type="scientific">Penicillium italicum</name>
    <name type="common">Blue mold</name>
    <dbReference type="NCBI Taxonomy" id="40296"/>
    <lineage>
        <taxon>Eukaryota</taxon>
        <taxon>Fungi</taxon>
        <taxon>Dikarya</taxon>
        <taxon>Ascomycota</taxon>
        <taxon>Pezizomycotina</taxon>
        <taxon>Eurotiomycetes</taxon>
        <taxon>Eurotiomycetidae</taxon>
        <taxon>Eurotiales</taxon>
        <taxon>Aspergillaceae</taxon>
        <taxon>Penicillium</taxon>
    </lineage>
</organism>
<feature type="compositionally biased region" description="Low complexity" evidence="7">
    <location>
        <begin position="54"/>
        <end position="64"/>
    </location>
</feature>
<dbReference type="InterPro" id="IPR011009">
    <property type="entry name" value="Kinase-like_dom_sf"/>
</dbReference>
<dbReference type="EMBL" id="JQGA01001490">
    <property type="protein sequence ID" value="KGO65551.1"/>
    <property type="molecule type" value="Genomic_DNA"/>
</dbReference>
<dbReference type="STRING" id="40296.A0A0A2KF90"/>
<feature type="compositionally biased region" description="Basic and acidic residues" evidence="7">
    <location>
        <begin position="409"/>
        <end position="423"/>
    </location>
</feature>
<dbReference type="PANTHER" id="PTHR11042">
    <property type="entry name" value="EUKARYOTIC TRANSLATION INITIATION FACTOR 2-ALPHA KINASE EIF2-ALPHA KINASE -RELATED"/>
    <property type="match status" value="1"/>
</dbReference>
<keyword evidence="1" id="KW-0808">Transferase</keyword>
<dbReference type="PANTHER" id="PTHR11042:SF195">
    <property type="entry name" value="KINASE, PUTATIVE (AFU_ORTHOLOGUE AFUA_2G16620)-RELATED"/>
    <property type="match status" value="1"/>
</dbReference>
<feature type="compositionally biased region" description="Basic and acidic residues" evidence="7">
    <location>
        <begin position="33"/>
        <end position="52"/>
    </location>
</feature>
<feature type="compositionally biased region" description="Low complexity" evidence="7">
    <location>
        <begin position="380"/>
        <end position="394"/>
    </location>
</feature>